<evidence type="ECO:0000313" key="1">
    <source>
        <dbReference type="EMBL" id="ETW97834.1"/>
    </source>
</evidence>
<dbReference type="Proteomes" id="UP000019141">
    <property type="component" value="Unassembled WGS sequence"/>
</dbReference>
<evidence type="ECO:0000313" key="2">
    <source>
        <dbReference type="Proteomes" id="UP000019141"/>
    </source>
</evidence>
<accession>W4LIW1</accession>
<gene>
    <name evidence="1" type="ORF">ETSY1_21165</name>
</gene>
<dbReference type="EMBL" id="AZHW01000612">
    <property type="protein sequence ID" value="ETW97834.1"/>
    <property type="molecule type" value="Genomic_DNA"/>
</dbReference>
<organism evidence="1 2">
    <name type="scientific">Entotheonella factor</name>
    <dbReference type="NCBI Taxonomy" id="1429438"/>
    <lineage>
        <taxon>Bacteria</taxon>
        <taxon>Pseudomonadati</taxon>
        <taxon>Nitrospinota/Tectimicrobiota group</taxon>
        <taxon>Candidatus Tectimicrobiota</taxon>
        <taxon>Candidatus Entotheonellia</taxon>
        <taxon>Candidatus Entotheonellales</taxon>
        <taxon>Candidatus Entotheonellaceae</taxon>
        <taxon>Candidatus Entotheonella</taxon>
    </lineage>
</organism>
<reference evidence="1 2" key="1">
    <citation type="journal article" date="2014" name="Nature">
        <title>An environmental bacterial taxon with a large and distinct metabolic repertoire.</title>
        <authorList>
            <person name="Wilson M.C."/>
            <person name="Mori T."/>
            <person name="Ruckert C."/>
            <person name="Uria A.R."/>
            <person name="Helf M.J."/>
            <person name="Takada K."/>
            <person name="Gernert C."/>
            <person name="Steffens U.A."/>
            <person name="Heycke N."/>
            <person name="Schmitt S."/>
            <person name="Rinke C."/>
            <person name="Helfrich E.J."/>
            <person name="Brachmann A.O."/>
            <person name="Gurgui C."/>
            <person name="Wakimoto T."/>
            <person name="Kracht M."/>
            <person name="Crusemann M."/>
            <person name="Hentschel U."/>
            <person name="Abe I."/>
            <person name="Matsunaga S."/>
            <person name="Kalinowski J."/>
            <person name="Takeyama H."/>
            <person name="Piel J."/>
        </authorList>
    </citation>
    <scope>NUCLEOTIDE SEQUENCE [LARGE SCALE GENOMIC DNA]</scope>
    <source>
        <strain evidence="2">TSY1</strain>
    </source>
</reference>
<comment type="caution">
    <text evidence="1">The sequence shown here is derived from an EMBL/GenBank/DDBJ whole genome shotgun (WGS) entry which is preliminary data.</text>
</comment>
<protein>
    <submittedName>
        <fullName evidence="1">Uncharacterized protein</fullName>
    </submittedName>
</protein>
<keyword evidence="2" id="KW-1185">Reference proteome</keyword>
<sequence length="54" mass="6190">MFVHANLNGKIEKNAIRPFHLFQRFNQRDCLDFASVFQSNSESNTSSISNDVTI</sequence>
<name>W4LIW1_ENTF1</name>
<dbReference type="AlphaFoldDB" id="W4LIW1"/>
<dbReference type="HOGENOM" id="CLU_3041485_0_0_7"/>
<proteinExistence type="predicted"/>